<feature type="transmembrane region" description="Helical" evidence="2">
    <location>
        <begin position="179"/>
        <end position="201"/>
    </location>
</feature>
<feature type="transmembrane region" description="Helical" evidence="2">
    <location>
        <begin position="107"/>
        <end position="127"/>
    </location>
</feature>
<dbReference type="AlphaFoldDB" id="A0A6N7XMH8"/>
<dbReference type="InterPro" id="IPR031621">
    <property type="entry name" value="HisKA_7TM"/>
</dbReference>
<keyword evidence="2" id="KW-1133">Transmembrane helix</keyword>
<gene>
    <name evidence="4" type="ORF">FYJ65_05380</name>
</gene>
<dbReference type="EMBL" id="VUNA01000008">
    <property type="protein sequence ID" value="MST70771.1"/>
    <property type="molecule type" value="Genomic_DNA"/>
</dbReference>
<organism evidence="4 5">
    <name type="scientific">Mogibacterium kristiansenii</name>
    <dbReference type="NCBI Taxonomy" id="2606708"/>
    <lineage>
        <taxon>Bacteria</taxon>
        <taxon>Bacillati</taxon>
        <taxon>Bacillota</taxon>
        <taxon>Clostridia</taxon>
        <taxon>Peptostreptococcales</taxon>
        <taxon>Anaerovoracaceae</taxon>
        <taxon>Mogibacterium</taxon>
    </lineage>
</organism>
<evidence type="ECO:0000256" key="1">
    <source>
        <dbReference type="SAM" id="Coils"/>
    </source>
</evidence>
<feature type="transmembrane region" description="Helical" evidence="2">
    <location>
        <begin position="41"/>
        <end position="58"/>
    </location>
</feature>
<sequence>MRSEYRRGILKFGIAAAMIAVAMVCRYLTKTEDLSDLVWNALSLLRTGIYLSLIYMWMLSIRFRIRQSQVRNYLMMTGFLLLFWFGLRTCKYNYVHSMNGSCICWYGFYIPMVLIPQMAVFVACCLGKREDYRIPWGYRLLYIPSTIAIAVVLTNSFHQKVFIFPPGAENPLADYTYGPAYYCVIGWILAEVTLFFAILFLRRHRSKLRWRNSIVFLPILVMIGYSILYIRKARFIYWFAGDMTAALTVMILATWELCIALSIIPSNSNHAMLFRYSTVGAKITDSQLNIIYRSEGARVLNKKTLLQALIRPINFDKFRLAGTKIRGGYVFWNENISDVRKTMQELQSIREQLREKNRLLQSEVKLQEEKARINEQIRLYDSIRSEIHPKLSQLETLLEQMDVDSIEGWMQICVLGTYIKRRSNLILLGEESGQIPVRELELSLQESMENLKLCRVPGNMICRGAGYIDKENAVRLYDAAEWLLEQVWKTIRAFIITVAIQDNAGYVAFNVDGTPDVLGDAKTVFMEEFGLPCDIQIQERDIRIRVEVGTGGTEQ</sequence>
<proteinExistence type="predicted"/>
<name>A0A6N7XMH8_9FIRM</name>
<evidence type="ECO:0000256" key="2">
    <source>
        <dbReference type="SAM" id="Phobius"/>
    </source>
</evidence>
<dbReference type="Proteomes" id="UP000469424">
    <property type="component" value="Unassembled WGS sequence"/>
</dbReference>
<keyword evidence="5" id="KW-1185">Reference proteome</keyword>
<feature type="transmembrane region" description="Helical" evidence="2">
    <location>
        <begin position="70"/>
        <end position="87"/>
    </location>
</feature>
<feature type="transmembrane region" description="Helical" evidence="2">
    <location>
        <begin position="236"/>
        <end position="264"/>
    </location>
</feature>
<feature type="domain" description="Histidine kinase N-terminal 7TM region" evidence="3">
    <location>
        <begin position="54"/>
        <end position="250"/>
    </location>
</feature>
<keyword evidence="1" id="KW-0175">Coiled coil</keyword>
<feature type="transmembrane region" description="Helical" evidence="2">
    <location>
        <begin position="12"/>
        <end position="29"/>
    </location>
</feature>
<protein>
    <recommendedName>
        <fullName evidence="3">Histidine kinase N-terminal 7TM region domain-containing protein</fullName>
    </recommendedName>
</protein>
<keyword evidence="2" id="KW-0812">Transmembrane</keyword>
<evidence type="ECO:0000259" key="3">
    <source>
        <dbReference type="Pfam" id="PF16927"/>
    </source>
</evidence>
<feature type="coiled-coil region" evidence="1">
    <location>
        <begin position="336"/>
        <end position="386"/>
    </location>
</feature>
<dbReference type="Pfam" id="PF16927">
    <property type="entry name" value="HisKA_7TM"/>
    <property type="match status" value="1"/>
</dbReference>
<keyword evidence="2" id="KW-0472">Membrane</keyword>
<accession>A0A6N7XMH8</accession>
<reference evidence="4 5" key="1">
    <citation type="submission" date="2019-08" db="EMBL/GenBank/DDBJ databases">
        <title>In-depth cultivation of the pig gut microbiome towards novel bacterial diversity and tailored functional studies.</title>
        <authorList>
            <person name="Wylensek D."/>
            <person name="Hitch T.C.A."/>
            <person name="Clavel T."/>
        </authorList>
    </citation>
    <scope>NUCLEOTIDE SEQUENCE [LARGE SCALE GENOMIC DNA]</scope>
    <source>
        <strain evidence="4 5">WCA-MUC-591-APC-4B</strain>
    </source>
</reference>
<evidence type="ECO:0000313" key="4">
    <source>
        <dbReference type="EMBL" id="MST70771.1"/>
    </source>
</evidence>
<dbReference type="RefSeq" id="WP_154554333.1">
    <property type="nucleotide sequence ID" value="NZ_VUNA01000008.1"/>
</dbReference>
<feature type="transmembrane region" description="Helical" evidence="2">
    <location>
        <begin position="213"/>
        <end position="230"/>
    </location>
</feature>
<evidence type="ECO:0000313" key="5">
    <source>
        <dbReference type="Proteomes" id="UP000469424"/>
    </source>
</evidence>
<feature type="transmembrane region" description="Helical" evidence="2">
    <location>
        <begin position="139"/>
        <end position="159"/>
    </location>
</feature>
<comment type="caution">
    <text evidence="4">The sequence shown here is derived from an EMBL/GenBank/DDBJ whole genome shotgun (WGS) entry which is preliminary data.</text>
</comment>